<organism evidence="2 3">
    <name type="scientific">Halocaridina rubra</name>
    <name type="common">Hawaiian red shrimp</name>
    <dbReference type="NCBI Taxonomy" id="373956"/>
    <lineage>
        <taxon>Eukaryota</taxon>
        <taxon>Metazoa</taxon>
        <taxon>Ecdysozoa</taxon>
        <taxon>Arthropoda</taxon>
        <taxon>Crustacea</taxon>
        <taxon>Multicrustacea</taxon>
        <taxon>Malacostraca</taxon>
        <taxon>Eumalacostraca</taxon>
        <taxon>Eucarida</taxon>
        <taxon>Decapoda</taxon>
        <taxon>Pleocyemata</taxon>
        <taxon>Caridea</taxon>
        <taxon>Atyoidea</taxon>
        <taxon>Atyidae</taxon>
        <taxon>Halocaridina</taxon>
    </lineage>
</organism>
<dbReference type="Gene3D" id="2.60.120.260">
    <property type="entry name" value="Galactose-binding domain-like"/>
    <property type="match status" value="1"/>
</dbReference>
<dbReference type="SUPFAM" id="SSF49785">
    <property type="entry name" value="Galactose-binding domain-like"/>
    <property type="match status" value="1"/>
</dbReference>
<dbReference type="GO" id="GO:0003684">
    <property type="term" value="F:damaged DNA binding"/>
    <property type="evidence" value="ECO:0007669"/>
    <property type="project" value="InterPro"/>
</dbReference>
<proteinExistence type="predicted"/>
<dbReference type="InterPro" id="IPR002706">
    <property type="entry name" value="Xrcc1_N"/>
</dbReference>
<dbReference type="Pfam" id="PF01834">
    <property type="entry name" value="XRCC1_N"/>
    <property type="match status" value="1"/>
</dbReference>
<dbReference type="PANTHER" id="PTHR11370:SF4">
    <property type="entry name" value="DNA-REPAIR PROTEIN XRCC1 N-TERMINAL DOMAIN-CONTAINING PROTEIN"/>
    <property type="match status" value="1"/>
</dbReference>
<feature type="domain" description="DNA-repair protein Xrcc1 N-terminal" evidence="1">
    <location>
        <begin position="1"/>
        <end position="131"/>
    </location>
</feature>
<feature type="non-terminal residue" evidence="2">
    <location>
        <position position="1"/>
    </location>
</feature>
<keyword evidence="3" id="KW-1185">Reference proteome</keyword>
<name>A0AAN8XI43_HALRR</name>
<dbReference type="PANTHER" id="PTHR11370">
    <property type="entry name" value="DNA-REPAIR PROTEIN XRCC1"/>
    <property type="match status" value="1"/>
</dbReference>
<dbReference type="GO" id="GO:0005634">
    <property type="term" value="C:nucleus"/>
    <property type="evidence" value="ECO:0007669"/>
    <property type="project" value="InterPro"/>
</dbReference>
<dbReference type="GO" id="GO:0000012">
    <property type="term" value="P:single strand break repair"/>
    <property type="evidence" value="ECO:0007669"/>
    <property type="project" value="InterPro"/>
</dbReference>
<evidence type="ECO:0000259" key="1">
    <source>
        <dbReference type="Pfam" id="PF01834"/>
    </source>
</evidence>
<dbReference type="EMBL" id="JAXCGZ010002024">
    <property type="protein sequence ID" value="KAK7084631.1"/>
    <property type="molecule type" value="Genomic_DNA"/>
</dbReference>
<gene>
    <name evidence="2" type="primary">Trpc2</name>
    <name evidence="2" type="ORF">SK128_011905</name>
</gene>
<reference evidence="2 3" key="1">
    <citation type="submission" date="2023-11" db="EMBL/GenBank/DDBJ databases">
        <title>Halocaridina rubra genome assembly.</title>
        <authorList>
            <person name="Smith C."/>
        </authorList>
    </citation>
    <scope>NUCLEOTIDE SEQUENCE [LARGE SCALE GENOMIC DNA]</scope>
    <source>
        <strain evidence="2">EP-1</strain>
        <tissue evidence="2">Whole</tissue>
    </source>
</reference>
<protein>
    <submittedName>
        <fullName evidence="2">Transient receptor putative cation channel, subfamily C, member</fullName>
    </submittedName>
</protein>
<dbReference type="GO" id="GO:0006284">
    <property type="term" value="P:base-excision repair"/>
    <property type="evidence" value="ECO:0007669"/>
    <property type="project" value="TreeGrafter"/>
</dbReference>
<dbReference type="AlphaFoldDB" id="A0AAN8XI43"/>
<evidence type="ECO:0000313" key="3">
    <source>
        <dbReference type="Proteomes" id="UP001381693"/>
    </source>
</evidence>
<comment type="caution">
    <text evidence="2">The sequence shown here is derived from an EMBL/GenBank/DDBJ whole genome shotgun (WGS) entry which is preliminary data.</text>
</comment>
<dbReference type="Proteomes" id="UP001381693">
    <property type="component" value="Unassembled WGS sequence"/>
</dbReference>
<keyword evidence="2" id="KW-0675">Receptor</keyword>
<sequence length="168" mass="18732">DPRHTVESLIKGSGSWLSHASDRTGRLQTDLQLECATTISFIDLGNSGSVMISIDVGRSSWPSNQPLVTLLPTVALMTPAEWRAGKNALAVRMFKQVDFNSEAAKEKWDRVRIICTQPFRKDAQFGLSLLRLHTNAELSPLRDTLTKAVQDPVINMTQCKFQKRGTCF</sequence>
<accession>A0AAN8XI43</accession>
<evidence type="ECO:0000313" key="2">
    <source>
        <dbReference type="EMBL" id="KAK7084631.1"/>
    </source>
</evidence>
<dbReference type="FunFam" id="2.60.120.260:FF:000025">
    <property type="entry name" value="DNA repair protein XRCC1 isoform X1"/>
    <property type="match status" value="1"/>
</dbReference>
<dbReference type="InterPro" id="IPR008979">
    <property type="entry name" value="Galactose-bd-like_sf"/>
</dbReference>